<reference evidence="3" key="1">
    <citation type="journal article" date="2012" name="Nat. Biotechnol.">
        <title>Reference genome sequence of the model plant Setaria.</title>
        <authorList>
            <person name="Bennetzen J.L."/>
            <person name="Schmutz J."/>
            <person name="Wang H."/>
            <person name="Percifield R."/>
            <person name="Hawkins J."/>
            <person name="Pontaroli A.C."/>
            <person name="Estep M."/>
            <person name="Feng L."/>
            <person name="Vaughn J.N."/>
            <person name="Grimwood J."/>
            <person name="Jenkins J."/>
            <person name="Barry K."/>
            <person name="Lindquist E."/>
            <person name="Hellsten U."/>
            <person name="Deshpande S."/>
            <person name="Wang X."/>
            <person name="Wu X."/>
            <person name="Mitros T."/>
            <person name="Triplett J."/>
            <person name="Yang X."/>
            <person name="Ye C.Y."/>
            <person name="Mauro-Herrera M."/>
            <person name="Wang L."/>
            <person name="Li P."/>
            <person name="Sharma M."/>
            <person name="Sharma R."/>
            <person name="Ronald P.C."/>
            <person name="Panaud O."/>
            <person name="Kellogg E.A."/>
            <person name="Brutnell T.P."/>
            <person name="Doust A.N."/>
            <person name="Tuskan G.A."/>
            <person name="Rokhsar D."/>
            <person name="Devos K.M."/>
        </authorList>
    </citation>
    <scope>NUCLEOTIDE SEQUENCE [LARGE SCALE GENOMIC DNA]</scope>
    <source>
        <strain evidence="3">cv. Yugu1</strain>
    </source>
</reference>
<feature type="region of interest" description="Disordered" evidence="1">
    <location>
        <begin position="1"/>
        <end position="137"/>
    </location>
</feature>
<accession>K3YEG3</accession>
<dbReference type="EnsemblPlants" id="KQK98784">
    <property type="protein sequence ID" value="KQK98784"/>
    <property type="gene ID" value="SETIT_012627mg"/>
</dbReference>
<dbReference type="Gramene" id="KQK98784">
    <property type="protein sequence ID" value="KQK98784"/>
    <property type="gene ID" value="SETIT_012627mg"/>
</dbReference>
<evidence type="ECO:0000313" key="2">
    <source>
        <dbReference type="EnsemblPlants" id="KQK98784"/>
    </source>
</evidence>
<keyword evidence="3" id="KW-1185">Reference proteome</keyword>
<name>K3YEG3_SETIT</name>
<feature type="compositionally biased region" description="Basic residues" evidence="1">
    <location>
        <begin position="217"/>
        <end position="227"/>
    </location>
</feature>
<feature type="region of interest" description="Disordered" evidence="1">
    <location>
        <begin position="215"/>
        <end position="248"/>
    </location>
</feature>
<sequence length="248" mass="27522">MTGTRGGSWVRDTSMRPKVRSRSPADSTHACTGTEGTGRGGAGRARVKFPVVSPSPRGIHTHARPRPQVFHSRAATRRGGLAQQRRTVADAPGHHQRQPRGAGEEERSARGHRRQRPERARWAQEENGAGERRRRASRLAAARIPAPVRAVMAWWRKKVVTPARRAWAAVSTRVRARNTGSGGSILKLHEDVQTCGYRDVQVMFEILTSELEVASHGPKHHHQRKRPAWTPPPPWPSHRSSSMIAAAQ</sequence>
<dbReference type="HOGENOM" id="CLU_1121684_0_0_1"/>
<dbReference type="AlphaFoldDB" id="K3YEG3"/>
<reference evidence="2" key="2">
    <citation type="submission" date="2018-08" db="UniProtKB">
        <authorList>
            <consortium name="EnsemblPlants"/>
        </authorList>
    </citation>
    <scope>IDENTIFICATION</scope>
    <source>
        <strain evidence="2">Yugu1</strain>
    </source>
</reference>
<dbReference type="InParanoid" id="K3YEG3"/>
<dbReference type="PANTHER" id="PTHR33181">
    <property type="entry name" value="OS01G0778500 PROTEIN"/>
    <property type="match status" value="1"/>
</dbReference>
<dbReference type="Proteomes" id="UP000004995">
    <property type="component" value="Unassembled WGS sequence"/>
</dbReference>
<evidence type="ECO:0000313" key="3">
    <source>
        <dbReference type="Proteomes" id="UP000004995"/>
    </source>
</evidence>
<dbReference type="eggNOG" id="ENOG502S4HK">
    <property type="taxonomic scope" value="Eukaryota"/>
</dbReference>
<protein>
    <submittedName>
        <fullName evidence="2">Uncharacterized protein</fullName>
    </submittedName>
</protein>
<evidence type="ECO:0000256" key="1">
    <source>
        <dbReference type="SAM" id="MobiDB-lite"/>
    </source>
</evidence>
<organism evidence="2 3">
    <name type="scientific">Setaria italica</name>
    <name type="common">Foxtail millet</name>
    <name type="synonym">Panicum italicum</name>
    <dbReference type="NCBI Taxonomy" id="4555"/>
    <lineage>
        <taxon>Eukaryota</taxon>
        <taxon>Viridiplantae</taxon>
        <taxon>Streptophyta</taxon>
        <taxon>Embryophyta</taxon>
        <taxon>Tracheophyta</taxon>
        <taxon>Spermatophyta</taxon>
        <taxon>Magnoliopsida</taxon>
        <taxon>Liliopsida</taxon>
        <taxon>Poales</taxon>
        <taxon>Poaceae</taxon>
        <taxon>PACMAD clade</taxon>
        <taxon>Panicoideae</taxon>
        <taxon>Panicodae</taxon>
        <taxon>Paniceae</taxon>
        <taxon>Cenchrinae</taxon>
        <taxon>Setaria</taxon>
    </lineage>
</organism>
<dbReference type="PANTHER" id="PTHR33181:SF54">
    <property type="entry name" value="OS05G0138000 PROTEIN"/>
    <property type="match status" value="1"/>
</dbReference>
<proteinExistence type="predicted"/>
<dbReference type="EMBL" id="AGNK02004504">
    <property type="status" value="NOT_ANNOTATED_CDS"/>
    <property type="molecule type" value="Genomic_DNA"/>
</dbReference>
<dbReference type="STRING" id="4555.K3YEG3"/>